<dbReference type="AlphaFoldDB" id="A0A078A1L5"/>
<protein>
    <submittedName>
        <fullName evidence="3">Uncharacterized protein</fullName>
    </submittedName>
</protein>
<keyword evidence="4" id="KW-1185">Reference proteome</keyword>
<proteinExistence type="predicted"/>
<feature type="compositionally biased region" description="Polar residues" evidence="2">
    <location>
        <begin position="666"/>
        <end position="685"/>
    </location>
</feature>
<dbReference type="Proteomes" id="UP000039865">
    <property type="component" value="Unassembled WGS sequence"/>
</dbReference>
<feature type="region of interest" description="Disordered" evidence="2">
    <location>
        <begin position="666"/>
        <end position="701"/>
    </location>
</feature>
<accession>A0A078A1L5</accession>
<name>A0A078A1L5_STYLE</name>
<feature type="region of interest" description="Disordered" evidence="2">
    <location>
        <begin position="845"/>
        <end position="871"/>
    </location>
</feature>
<dbReference type="EMBL" id="CCKQ01004192">
    <property type="protein sequence ID" value="CDW75343.1"/>
    <property type="molecule type" value="Genomic_DNA"/>
</dbReference>
<gene>
    <name evidence="3" type="primary">Contig15706.g16730</name>
    <name evidence="3" type="ORF">STYLEM_4330</name>
</gene>
<feature type="coiled-coil region" evidence="1">
    <location>
        <begin position="247"/>
        <end position="308"/>
    </location>
</feature>
<feature type="compositionally biased region" description="Basic and acidic residues" evidence="2">
    <location>
        <begin position="852"/>
        <end position="867"/>
    </location>
</feature>
<reference evidence="3 4" key="1">
    <citation type="submission" date="2014-06" db="EMBL/GenBank/DDBJ databases">
        <authorList>
            <person name="Swart Estienne"/>
        </authorList>
    </citation>
    <scope>NUCLEOTIDE SEQUENCE [LARGE SCALE GENOMIC DNA]</scope>
    <source>
        <strain evidence="3 4">130c</strain>
    </source>
</reference>
<organism evidence="3 4">
    <name type="scientific">Stylonychia lemnae</name>
    <name type="common">Ciliate</name>
    <dbReference type="NCBI Taxonomy" id="5949"/>
    <lineage>
        <taxon>Eukaryota</taxon>
        <taxon>Sar</taxon>
        <taxon>Alveolata</taxon>
        <taxon>Ciliophora</taxon>
        <taxon>Intramacronucleata</taxon>
        <taxon>Spirotrichea</taxon>
        <taxon>Stichotrichia</taxon>
        <taxon>Sporadotrichida</taxon>
        <taxon>Oxytrichidae</taxon>
        <taxon>Stylonychinae</taxon>
        <taxon>Stylonychia</taxon>
    </lineage>
</organism>
<evidence type="ECO:0000256" key="2">
    <source>
        <dbReference type="SAM" id="MobiDB-lite"/>
    </source>
</evidence>
<dbReference type="InParanoid" id="A0A078A1L5"/>
<feature type="compositionally biased region" description="Polar residues" evidence="2">
    <location>
        <begin position="692"/>
        <end position="701"/>
    </location>
</feature>
<evidence type="ECO:0000313" key="4">
    <source>
        <dbReference type="Proteomes" id="UP000039865"/>
    </source>
</evidence>
<sequence>MQYANKFAGYREISNDNNLFMEDYSEHSLFKKVPQPYQKLMQNYGTLDYKELDPKLRNLFSTTPSTRGTTRRTLTRGQSVGQIPNTFMSPKASFANSQYSGGFLEPIKPNTALGNNQNELKNQLLASNIKDEIIDSTDSKPRTAQQSVQRKINLMDSITNKNDKLLSPKSHSTIAGAVKFGDIITDFEPELNRNPMLQMSPDDPQYLHHSNIQSLKRVISTAYKSIRNHKFLTNKQGQPKKIYNLSIEDIERMRHFEENQLKLLEAAVQLELRNLLQRERNQYEQDKLETLELHQKLLNKKLARASSQNQNQFFRRATLVGMKFDDGINLPSQPQSVNNLNFNFSSTAKKLQYSKTFQSIKPNMTATQFKHSSTSMNSPKKNKYAHSIYSKEEMLFHELQKMITKLTSNKSQEMSFPDKFKSIETLKNKVNLLKKSIDSKTEEDEPAMIKLAHTKFIDQMIDQLEKQYKTQYINQSKKKFQRESLKTQLTELEARDNQLRNTNFKFKKFYQKDVEELHEMKDYLREIQDKLSKHYEQLELQKGQLSSVSGDVNTERNKKSSSILNQGRLSLFQKKREVITKKSVRFGNDPKIEEKIDAFQNDRAELSKIEEIDIQEQTQDVVQDNVNGCISEKASPLPLQKIPYQSLPVNDHMQFQDIQSNLDDLNNQSLSGYTENQSVKNQDNQLGDYESDSSIGHQTNDPLIETTQKMKVEYKDFDNIGEIIHEYFNPLAQNKKIVQNKHIGFTTRRKTVKGDSVLASSQNVIKDLEIINDLAKLEMKQIGTAEELQRLIAKATSPEREQNKRIAHQYTVLRKNLQKKLKNQDIEKLKNLTLQLAQDQDNISLTNSSKSQDLRQKNNQYDKDGKKKNLGKQETNDFNHLLFHNLSSIQNLRIFANEHGVIEKLEEYSQKNGVFDDHLKEWISKLKNYKTNLEIIDKKFIQIAANHLNL</sequence>
<keyword evidence="1" id="KW-0175">Coiled coil</keyword>
<evidence type="ECO:0000256" key="1">
    <source>
        <dbReference type="SAM" id="Coils"/>
    </source>
</evidence>
<feature type="coiled-coil region" evidence="1">
    <location>
        <begin position="482"/>
        <end position="544"/>
    </location>
</feature>
<evidence type="ECO:0000313" key="3">
    <source>
        <dbReference type="EMBL" id="CDW75343.1"/>
    </source>
</evidence>